<organism evidence="1 2">
    <name type="scientific">Fusarium beomiforme</name>
    <dbReference type="NCBI Taxonomy" id="44412"/>
    <lineage>
        <taxon>Eukaryota</taxon>
        <taxon>Fungi</taxon>
        <taxon>Dikarya</taxon>
        <taxon>Ascomycota</taxon>
        <taxon>Pezizomycotina</taxon>
        <taxon>Sordariomycetes</taxon>
        <taxon>Hypocreomycetidae</taxon>
        <taxon>Hypocreales</taxon>
        <taxon>Nectriaceae</taxon>
        <taxon>Fusarium</taxon>
        <taxon>Fusarium burgessii species complex</taxon>
    </lineage>
</organism>
<evidence type="ECO:0000313" key="1">
    <source>
        <dbReference type="EMBL" id="KAF4343911.1"/>
    </source>
</evidence>
<reference evidence="1" key="2">
    <citation type="submission" date="2020-02" db="EMBL/GenBank/DDBJ databases">
        <title>Identification and distribution of gene clusters putatively required for synthesis of sphingolipid metabolism inhibitors in phylogenetically diverse species of the filamentous fungus Fusarium.</title>
        <authorList>
            <person name="Kim H.-S."/>
            <person name="Busman M."/>
            <person name="Brown D.W."/>
            <person name="Divon H."/>
            <person name="Uhlig S."/>
            <person name="Proctor R.H."/>
        </authorList>
    </citation>
    <scope>NUCLEOTIDE SEQUENCE</scope>
    <source>
        <strain evidence="1">NRRL 25174</strain>
    </source>
</reference>
<dbReference type="EMBL" id="PVQB02000073">
    <property type="protein sequence ID" value="KAF4343911.1"/>
    <property type="molecule type" value="Genomic_DNA"/>
</dbReference>
<reference evidence="1" key="1">
    <citation type="journal article" date="2017" name="Mycologia">
        <title>Fusarium algeriense, sp. nov., a novel toxigenic crown rot pathogen of durum wheat from Algeria is nested in the Fusarium burgessii species complex.</title>
        <authorList>
            <person name="Laraba I."/>
            <person name="Keddad A."/>
            <person name="Boureghda H."/>
            <person name="Abdallah N."/>
            <person name="Vaughan M.M."/>
            <person name="Proctor R.H."/>
            <person name="Busman M."/>
            <person name="O'Donnell K."/>
        </authorList>
    </citation>
    <scope>NUCLEOTIDE SEQUENCE</scope>
    <source>
        <strain evidence="1">NRRL 25174</strain>
    </source>
</reference>
<keyword evidence="2" id="KW-1185">Reference proteome</keyword>
<protein>
    <recommendedName>
        <fullName evidence="3">BTB domain-containing protein</fullName>
    </recommendedName>
</protein>
<name>A0A9P5AS18_9HYPO</name>
<gene>
    <name evidence="1" type="ORF">FBEOM_2146</name>
</gene>
<dbReference type="OrthoDB" id="5275938at2759"/>
<proteinExistence type="predicted"/>
<comment type="caution">
    <text evidence="1">The sequence shown here is derived from an EMBL/GenBank/DDBJ whole genome shotgun (WGS) entry which is preliminary data.</text>
</comment>
<evidence type="ECO:0008006" key="3">
    <source>
        <dbReference type="Google" id="ProtNLM"/>
    </source>
</evidence>
<sequence>MLDAPMKEGEALASKSDDTPIEIILPADKEIPMWQLLYTLYGSDPRAKTFSISEVKEIAILAEKYNMVERLEVFGSFWLLTAGKLRLSEINENGWNCLIVA</sequence>
<accession>A0A9P5AS18</accession>
<dbReference type="AlphaFoldDB" id="A0A9P5AS18"/>
<evidence type="ECO:0000313" key="2">
    <source>
        <dbReference type="Proteomes" id="UP000730481"/>
    </source>
</evidence>
<dbReference type="Proteomes" id="UP000730481">
    <property type="component" value="Unassembled WGS sequence"/>
</dbReference>